<organism evidence="1 2">
    <name type="scientific">Lithohypha guttulata</name>
    <dbReference type="NCBI Taxonomy" id="1690604"/>
    <lineage>
        <taxon>Eukaryota</taxon>
        <taxon>Fungi</taxon>
        <taxon>Dikarya</taxon>
        <taxon>Ascomycota</taxon>
        <taxon>Pezizomycotina</taxon>
        <taxon>Eurotiomycetes</taxon>
        <taxon>Chaetothyriomycetidae</taxon>
        <taxon>Chaetothyriales</taxon>
        <taxon>Trichomeriaceae</taxon>
        <taxon>Lithohypha</taxon>
    </lineage>
</organism>
<dbReference type="InterPro" id="IPR013780">
    <property type="entry name" value="Glyco_hydro_b"/>
</dbReference>
<reference evidence="1 2" key="1">
    <citation type="submission" date="2023-08" db="EMBL/GenBank/DDBJ databases">
        <title>Black Yeasts Isolated from many extreme environments.</title>
        <authorList>
            <person name="Coleine C."/>
            <person name="Stajich J.E."/>
            <person name="Selbmann L."/>
        </authorList>
    </citation>
    <scope>NUCLEOTIDE SEQUENCE [LARGE SCALE GENOMIC DNA]</scope>
    <source>
        <strain evidence="1 2">CCFEE 5910</strain>
    </source>
</reference>
<dbReference type="InterPro" id="IPR017853">
    <property type="entry name" value="GH"/>
</dbReference>
<comment type="caution">
    <text evidence="1">The sequence shown here is derived from an EMBL/GenBank/DDBJ whole genome shotgun (WGS) entry which is preliminary data.</text>
</comment>
<dbReference type="EMBL" id="JAVRRJ010000007">
    <property type="protein sequence ID" value="KAK5082705.1"/>
    <property type="molecule type" value="Genomic_DNA"/>
</dbReference>
<name>A0AAN7YDZ8_9EURO</name>
<dbReference type="AlphaFoldDB" id="A0AAN7YDZ8"/>
<keyword evidence="2" id="KW-1185">Reference proteome</keyword>
<sequence>MLQGFEWYVKKDEQHWRRLNGQLEKLSAIGVISIFNTPLQTKFHQFAVGEQTDLRTVLDNTWLSIQPDQAVTYVMNHDTQEGQVLSMLIVEGWFIPLAYALILLREAGYPTTGLGLAKQIADLAMARKYFAYGTQTDYFNDADAIGWARQGSSDHPEGLAVVMSNAQGGISTLTMNVGVHHAGETWSGLFGGEGAGTIAEDGSADFVAGAAKADAGQRAEFDSWDVDI</sequence>
<accession>A0AAN7YDZ8</accession>
<proteinExistence type="predicted"/>
<dbReference type="Gene3D" id="2.60.40.1180">
    <property type="entry name" value="Golgi alpha-mannosidase II"/>
    <property type="match status" value="1"/>
</dbReference>
<dbReference type="Gene3D" id="3.20.20.80">
    <property type="entry name" value="Glycosidases"/>
    <property type="match status" value="2"/>
</dbReference>
<dbReference type="SUPFAM" id="SSF51011">
    <property type="entry name" value="Glycosyl hydrolase domain"/>
    <property type="match status" value="1"/>
</dbReference>
<protein>
    <submittedName>
        <fullName evidence="1">Uncharacterized protein</fullName>
    </submittedName>
</protein>
<evidence type="ECO:0000313" key="1">
    <source>
        <dbReference type="EMBL" id="KAK5082705.1"/>
    </source>
</evidence>
<dbReference type="Proteomes" id="UP001309876">
    <property type="component" value="Unassembled WGS sequence"/>
</dbReference>
<dbReference type="SUPFAM" id="SSF51445">
    <property type="entry name" value="(Trans)glycosidases"/>
    <property type="match status" value="1"/>
</dbReference>
<evidence type="ECO:0000313" key="2">
    <source>
        <dbReference type="Proteomes" id="UP001309876"/>
    </source>
</evidence>
<gene>
    <name evidence="1" type="ORF">LTR05_006585</name>
</gene>